<sequence>MAILVRENDALSINPPPAADNFLTTNGSNWLWAVTAIYLFTALVAFGHSFAARSGERFFHYLFIVANLVGTIAYFAAASDLGWSLVGESNSLSHGFTRQLFFVKYILWVVSFPVVAIALGVLSGVSWATILYNVAVSWIWVVSYLVGAYVSTNYKWGFFAFGTFAWLILALSTLHFGRQASVRVGVNRDYLLLAGWANLLWLLYPIAWGLSDGGNRIGVVASWIFFGILDVLLVPGLTYAILLLSRRWDYGRLNIAFTQYGRVATREGTFPEKTTAPAAAPAAAV</sequence>
<reference evidence="7" key="1">
    <citation type="submission" date="2023-06" db="EMBL/GenBank/DDBJ databases">
        <title>Genome-scale phylogeny and comparative genomics of the fungal order Sordariales.</title>
        <authorList>
            <consortium name="Lawrence Berkeley National Laboratory"/>
            <person name="Hensen N."/>
            <person name="Bonometti L."/>
            <person name="Westerberg I."/>
            <person name="Brannstrom I.O."/>
            <person name="Guillou S."/>
            <person name="Cros-Aarteil S."/>
            <person name="Calhoun S."/>
            <person name="Haridas S."/>
            <person name="Kuo A."/>
            <person name="Mondo S."/>
            <person name="Pangilinan J."/>
            <person name="Riley R."/>
            <person name="Labutti K."/>
            <person name="Andreopoulos B."/>
            <person name="Lipzen A."/>
            <person name="Chen C."/>
            <person name="Yanf M."/>
            <person name="Daum C."/>
            <person name="Ng V."/>
            <person name="Clum A."/>
            <person name="Steindorff A."/>
            <person name="Ohm R."/>
            <person name="Martin F."/>
            <person name="Silar P."/>
            <person name="Natvig D."/>
            <person name="Lalanne C."/>
            <person name="Gautier V."/>
            <person name="Ament-Velasquez S.L."/>
            <person name="Kruys A."/>
            <person name="Hutchinson M.I."/>
            <person name="Powell A.J."/>
            <person name="Barry K."/>
            <person name="Miller A.N."/>
            <person name="Grigoriev I.V."/>
            <person name="Debuchy R."/>
            <person name="Gladieux P."/>
            <person name="Thoren M.H."/>
            <person name="Johannesson H."/>
        </authorList>
    </citation>
    <scope>NUCLEOTIDE SEQUENCE</scope>
    <source>
        <strain evidence="7">PSN4</strain>
    </source>
</reference>
<feature type="transmembrane region" description="Helical" evidence="6">
    <location>
        <begin position="220"/>
        <end position="244"/>
    </location>
</feature>
<evidence type="ECO:0000256" key="1">
    <source>
        <dbReference type="ARBA" id="ARBA00004141"/>
    </source>
</evidence>
<dbReference type="GO" id="GO:0005886">
    <property type="term" value="C:plasma membrane"/>
    <property type="evidence" value="ECO:0007669"/>
    <property type="project" value="TreeGrafter"/>
</dbReference>
<feature type="transmembrane region" description="Helical" evidence="6">
    <location>
        <begin position="189"/>
        <end position="208"/>
    </location>
</feature>
<feature type="transmembrane region" description="Helical" evidence="6">
    <location>
        <begin position="58"/>
        <end position="77"/>
    </location>
</feature>
<dbReference type="PRINTS" id="PR00251">
    <property type="entry name" value="BACTRLOPSIN"/>
</dbReference>
<dbReference type="InterPro" id="IPR043476">
    <property type="entry name" value="Yro2-like_7TM"/>
</dbReference>
<protein>
    <submittedName>
        <fullName evidence="7">Heat shock protein 30 protein</fullName>
    </submittedName>
</protein>
<evidence type="ECO:0000313" key="7">
    <source>
        <dbReference type="EMBL" id="KAK1750013.1"/>
    </source>
</evidence>
<evidence type="ECO:0000313" key="8">
    <source>
        <dbReference type="Proteomes" id="UP001239445"/>
    </source>
</evidence>
<dbReference type="InterPro" id="IPR001425">
    <property type="entry name" value="Arc/bac/fun_rhodopsins"/>
</dbReference>
<feature type="transmembrane region" description="Helical" evidence="6">
    <location>
        <begin position="130"/>
        <end position="150"/>
    </location>
</feature>
<dbReference type="Proteomes" id="UP001239445">
    <property type="component" value="Unassembled WGS sequence"/>
</dbReference>
<dbReference type="CDD" id="cd15239">
    <property type="entry name" value="7tm_YRO2_fungal-like"/>
    <property type="match status" value="1"/>
</dbReference>
<proteinExistence type="inferred from homology"/>
<accession>A0AAJ0F454</accession>
<comment type="subcellular location">
    <subcellularLocation>
        <location evidence="1">Membrane</location>
        <topology evidence="1">Multi-pass membrane protein</topology>
    </subcellularLocation>
</comment>
<feature type="transmembrane region" description="Helical" evidence="6">
    <location>
        <begin position="30"/>
        <end position="51"/>
    </location>
</feature>
<keyword evidence="3 6" id="KW-0812">Transmembrane</keyword>
<name>A0AAJ0F454_9PEZI</name>
<keyword evidence="4 6" id="KW-1133">Transmembrane helix</keyword>
<dbReference type="EMBL" id="MU839850">
    <property type="protein sequence ID" value="KAK1750013.1"/>
    <property type="molecule type" value="Genomic_DNA"/>
</dbReference>
<feature type="transmembrane region" description="Helical" evidence="6">
    <location>
        <begin position="105"/>
        <end position="123"/>
    </location>
</feature>
<evidence type="ECO:0000256" key="5">
    <source>
        <dbReference type="ARBA" id="ARBA00023136"/>
    </source>
</evidence>
<gene>
    <name evidence="7" type="ORF">QBC47DRAFT_128269</name>
</gene>
<evidence type="ECO:0000256" key="2">
    <source>
        <dbReference type="ARBA" id="ARBA00008130"/>
    </source>
</evidence>
<comment type="caution">
    <text evidence="7">The sequence shown here is derived from an EMBL/GenBank/DDBJ whole genome shotgun (WGS) entry which is preliminary data.</text>
</comment>
<feature type="transmembrane region" description="Helical" evidence="6">
    <location>
        <begin position="156"/>
        <end position="177"/>
    </location>
</feature>
<dbReference type="SMART" id="SM01021">
    <property type="entry name" value="Bac_rhodopsin"/>
    <property type="match status" value="1"/>
</dbReference>
<organism evidence="7 8">
    <name type="scientific">Echria macrotheca</name>
    <dbReference type="NCBI Taxonomy" id="438768"/>
    <lineage>
        <taxon>Eukaryota</taxon>
        <taxon>Fungi</taxon>
        <taxon>Dikarya</taxon>
        <taxon>Ascomycota</taxon>
        <taxon>Pezizomycotina</taxon>
        <taxon>Sordariomycetes</taxon>
        <taxon>Sordariomycetidae</taxon>
        <taxon>Sordariales</taxon>
        <taxon>Schizotheciaceae</taxon>
        <taxon>Echria</taxon>
    </lineage>
</organism>
<dbReference type="SUPFAM" id="SSF81321">
    <property type="entry name" value="Family A G protein-coupled receptor-like"/>
    <property type="match status" value="1"/>
</dbReference>
<dbReference type="AlphaFoldDB" id="A0AAJ0F454"/>
<evidence type="ECO:0000256" key="4">
    <source>
        <dbReference type="ARBA" id="ARBA00022989"/>
    </source>
</evidence>
<dbReference type="Gene3D" id="1.20.1070.10">
    <property type="entry name" value="Rhodopsin 7-helix transmembrane proteins"/>
    <property type="match status" value="1"/>
</dbReference>
<dbReference type="GO" id="GO:0005783">
    <property type="term" value="C:endoplasmic reticulum"/>
    <property type="evidence" value="ECO:0007669"/>
    <property type="project" value="TreeGrafter"/>
</dbReference>
<dbReference type="PANTHER" id="PTHR28286:SF1">
    <property type="entry name" value="30 KDA HEAT SHOCK PROTEIN-RELATED"/>
    <property type="match status" value="1"/>
</dbReference>
<keyword evidence="7" id="KW-0346">Stress response</keyword>
<evidence type="ECO:0000256" key="6">
    <source>
        <dbReference type="SAM" id="Phobius"/>
    </source>
</evidence>
<keyword evidence="8" id="KW-1185">Reference proteome</keyword>
<evidence type="ECO:0000256" key="3">
    <source>
        <dbReference type="ARBA" id="ARBA00022692"/>
    </source>
</evidence>
<keyword evidence="5 6" id="KW-0472">Membrane</keyword>
<dbReference type="PANTHER" id="PTHR28286">
    <property type="match status" value="1"/>
</dbReference>
<comment type="similarity">
    <text evidence="2">Belongs to the archaeal/bacterial/fungal opsin family.</text>
</comment>